<dbReference type="OrthoDB" id="289025at2157"/>
<sequence>MLATDTTWSSERPRGGGGSVRVELWVPCGKRGEFEAVIDRLEDAERRGVIDGFSVEDWDRHVDLSGQLSPREKTVRERLTSFARWAALHGEQLPGLGEPVVKGVGRMGPERLTRRAPRAVIAEYEDGVLARVTACEECVGALRDRVCDLDDEFDRTHPVEPVTVES</sequence>
<accession>A0A1H7HD96</accession>
<evidence type="ECO:0000313" key="2">
    <source>
        <dbReference type="Proteomes" id="UP000183894"/>
    </source>
</evidence>
<reference evidence="1 2" key="1">
    <citation type="submission" date="2016-10" db="EMBL/GenBank/DDBJ databases">
        <authorList>
            <person name="de Groot N.N."/>
        </authorList>
    </citation>
    <scope>NUCLEOTIDE SEQUENCE [LARGE SCALE GENOMIC DNA]</scope>
    <source>
        <strain evidence="1 2">CDM_5</strain>
    </source>
</reference>
<name>A0A1H7HD96_HALLR</name>
<dbReference type="EMBL" id="FOAD01000001">
    <property type="protein sequence ID" value="SEK46175.1"/>
    <property type="molecule type" value="Genomic_DNA"/>
</dbReference>
<dbReference type="AlphaFoldDB" id="A0A1H7HD96"/>
<dbReference type="InterPro" id="IPR046783">
    <property type="entry name" value="HTH_63"/>
</dbReference>
<gene>
    <name evidence="1" type="ORF">SAMN04488691_101508</name>
</gene>
<proteinExistence type="predicted"/>
<protein>
    <submittedName>
        <fullName evidence="1">Uncharacterized protein</fullName>
    </submittedName>
</protein>
<dbReference type="PROSITE" id="PS00379">
    <property type="entry name" value="CDP_ALCOHOL_P_TRANSF"/>
    <property type="match status" value="1"/>
</dbReference>
<dbReference type="RefSeq" id="WP_074791768.1">
    <property type="nucleotide sequence ID" value="NZ_FOAD01000001.1"/>
</dbReference>
<evidence type="ECO:0000313" key="1">
    <source>
        <dbReference type="EMBL" id="SEK46175.1"/>
    </source>
</evidence>
<dbReference type="Proteomes" id="UP000183894">
    <property type="component" value="Unassembled WGS sequence"/>
</dbReference>
<dbReference type="Pfam" id="PF20575">
    <property type="entry name" value="HTH_63"/>
    <property type="match status" value="1"/>
</dbReference>
<dbReference type="InterPro" id="IPR048254">
    <property type="entry name" value="CDP_ALCOHOL_P_TRANSF_CS"/>
</dbReference>
<organism evidence="1 2">
    <name type="scientific">Haloferax larsenii</name>
    <dbReference type="NCBI Taxonomy" id="302484"/>
    <lineage>
        <taxon>Archaea</taxon>
        <taxon>Methanobacteriati</taxon>
        <taxon>Methanobacteriota</taxon>
        <taxon>Stenosarchaea group</taxon>
        <taxon>Halobacteria</taxon>
        <taxon>Halobacteriales</taxon>
        <taxon>Haloferacaceae</taxon>
        <taxon>Haloferax</taxon>
    </lineage>
</organism>